<keyword evidence="2" id="KW-1185">Reference proteome</keyword>
<proteinExistence type="predicted"/>
<comment type="caution">
    <text evidence="1">The sequence shown here is derived from an EMBL/GenBank/DDBJ whole genome shotgun (WGS) entry which is preliminary data.</text>
</comment>
<dbReference type="Proteomes" id="UP001055811">
    <property type="component" value="Linkage Group LG05"/>
</dbReference>
<sequence>MRILKSRCIMSLEYSAHIMEVEKCQIVLHIETWGHQYHLPSHHLLASSRDSISAVYFRMKGLLMKMMIFCIFR</sequence>
<gene>
    <name evidence="1" type="ORF">L2E82_29623</name>
</gene>
<dbReference type="EMBL" id="CM042013">
    <property type="protein sequence ID" value="KAI3739224.1"/>
    <property type="molecule type" value="Genomic_DNA"/>
</dbReference>
<name>A0ACB9CY26_CICIN</name>
<reference evidence="2" key="1">
    <citation type="journal article" date="2022" name="Mol. Ecol. Resour.">
        <title>The genomes of chicory, endive, great burdock and yacon provide insights into Asteraceae palaeo-polyploidization history and plant inulin production.</title>
        <authorList>
            <person name="Fan W."/>
            <person name="Wang S."/>
            <person name="Wang H."/>
            <person name="Wang A."/>
            <person name="Jiang F."/>
            <person name="Liu H."/>
            <person name="Zhao H."/>
            <person name="Xu D."/>
            <person name="Zhang Y."/>
        </authorList>
    </citation>
    <scope>NUCLEOTIDE SEQUENCE [LARGE SCALE GENOMIC DNA]</scope>
    <source>
        <strain evidence="2">cv. Punajuju</strain>
    </source>
</reference>
<evidence type="ECO:0000313" key="2">
    <source>
        <dbReference type="Proteomes" id="UP001055811"/>
    </source>
</evidence>
<protein>
    <submittedName>
        <fullName evidence="1">Uncharacterized protein</fullName>
    </submittedName>
</protein>
<evidence type="ECO:0000313" key="1">
    <source>
        <dbReference type="EMBL" id="KAI3739224.1"/>
    </source>
</evidence>
<reference evidence="1 2" key="2">
    <citation type="journal article" date="2022" name="Mol. Ecol. Resour.">
        <title>The genomes of chicory, endive, great burdock and yacon provide insights into Asteraceae paleo-polyploidization history and plant inulin production.</title>
        <authorList>
            <person name="Fan W."/>
            <person name="Wang S."/>
            <person name="Wang H."/>
            <person name="Wang A."/>
            <person name="Jiang F."/>
            <person name="Liu H."/>
            <person name="Zhao H."/>
            <person name="Xu D."/>
            <person name="Zhang Y."/>
        </authorList>
    </citation>
    <scope>NUCLEOTIDE SEQUENCE [LARGE SCALE GENOMIC DNA]</scope>
    <source>
        <strain evidence="2">cv. Punajuju</strain>
        <tissue evidence="1">Leaves</tissue>
    </source>
</reference>
<accession>A0ACB9CY26</accession>
<organism evidence="1 2">
    <name type="scientific">Cichorium intybus</name>
    <name type="common">Chicory</name>
    <dbReference type="NCBI Taxonomy" id="13427"/>
    <lineage>
        <taxon>Eukaryota</taxon>
        <taxon>Viridiplantae</taxon>
        <taxon>Streptophyta</taxon>
        <taxon>Embryophyta</taxon>
        <taxon>Tracheophyta</taxon>
        <taxon>Spermatophyta</taxon>
        <taxon>Magnoliopsida</taxon>
        <taxon>eudicotyledons</taxon>
        <taxon>Gunneridae</taxon>
        <taxon>Pentapetalae</taxon>
        <taxon>asterids</taxon>
        <taxon>campanulids</taxon>
        <taxon>Asterales</taxon>
        <taxon>Asteraceae</taxon>
        <taxon>Cichorioideae</taxon>
        <taxon>Cichorieae</taxon>
        <taxon>Cichoriinae</taxon>
        <taxon>Cichorium</taxon>
    </lineage>
</organism>